<dbReference type="Ensembl" id="ENSTRUT00000051293.2">
    <property type="protein sequence ID" value="ENSTRUP00000054306.2"/>
    <property type="gene ID" value="ENSTRUG00000023008.2"/>
</dbReference>
<dbReference type="GO" id="GO:0003950">
    <property type="term" value="F:NAD+ poly-ADP-ribosyltransferase activity"/>
    <property type="evidence" value="ECO:0007669"/>
    <property type="project" value="InterPro"/>
</dbReference>
<evidence type="ECO:0000259" key="2">
    <source>
        <dbReference type="Pfam" id="PF00644"/>
    </source>
</evidence>
<protein>
    <submittedName>
        <fullName evidence="3">Grass carp reovirus (GCRV)-induced gene 2p</fullName>
    </submittedName>
</protein>
<dbReference type="GO" id="GO:0005737">
    <property type="term" value="C:cytoplasm"/>
    <property type="evidence" value="ECO:0007669"/>
    <property type="project" value="TreeGrafter"/>
</dbReference>
<dbReference type="Pfam" id="PF00644">
    <property type="entry name" value="PARP"/>
    <property type="match status" value="2"/>
</dbReference>
<dbReference type="InParanoid" id="A0A3B5KG06"/>
<reference evidence="3" key="2">
    <citation type="submission" date="2025-08" db="UniProtKB">
        <authorList>
            <consortium name="Ensembl"/>
        </authorList>
    </citation>
    <scope>IDENTIFICATION</scope>
</reference>
<accession>A0A3B5KG06</accession>
<comment type="similarity">
    <text evidence="1">Belongs to the ARTD/PARP family.</text>
</comment>
<dbReference type="Proteomes" id="UP000005226">
    <property type="component" value="Chromosome 21"/>
</dbReference>
<proteinExistence type="inferred from homology"/>
<dbReference type="PANTHER" id="PTHR36542">
    <property type="entry name" value="GIG2-LIKE PROTEIN DRED-RELATED"/>
    <property type="match status" value="1"/>
</dbReference>
<dbReference type="OMA" id="TIRTEWP"/>
<reference evidence="3" key="3">
    <citation type="submission" date="2025-09" db="UniProtKB">
        <authorList>
            <consortium name="Ensembl"/>
        </authorList>
    </citation>
    <scope>IDENTIFICATION</scope>
</reference>
<dbReference type="FunCoup" id="A0A3B5KG06">
    <property type="interactions" value="1"/>
</dbReference>
<keyword evidence="4" id="KW-1185">Reference proteome</keyword>
<evidence type="ECO:0000313" key="3">
    <source>
        <dbReference type="Ensembl" id="ENSTRUP00000054306.2"/>
    </source>
</evidence>
<feature type="domain" description="PARP catalytic" evidence="2">
    <location>
        <begin position="25"/>
        <end position="96"/>
    </location>
</feature>
<organism evidence="3 4">
    <name type="scientific">Takifugu rubripes</name>
    <name type="common">Japanese pufferfish</name>
    <name type="synonym">Fugu rubripes</name>
    <dbReference type="NCBI Taxonomy" id="31033"/>
    <lineage>
        <taxon>Eukaryota</taxon>
        <taxon>Metazoa</taxon>
        <taxon>Chordata</taxon>
        <taxon>Craniata</taxon>
        <taxon>Vertebrata</taxon>
        <taxon>Euteleostomi</taxon>
        <taxon>Actinopterygii</taxon>
        <taxon>Neopterygii</taxon>
        <taxon>Teleostei</taxon>
        <taxon>Neoteleostei</taxon>
        <taxon>Acanthomorphata</taxon>
        <taxon>Eupercaria</taxon>
        <taxon>Tetraodontiformes</taxon>
        <taxon>Tetradontoidea</taxon>
        <taxon>Tetraodontidae</taxon>
        <taxon>Takifugu</taxon>
    </lineage>
</organism>
<dbReference type="InterPro" id="IPR012317">
    <property type="entry name" value="Poly(ADP-ribose)pol_cat_dom"/>
</dbReference>
<reference evidence="3 4" key="1">
    <citation type="journal article" date="2011" name="Genome Biol. Evol.">
        <title>Integration of the genetic map and genome assembly of fugu facilitates insights into distinct features of genome evolution in teleosts and mammals.</title>
        <authorList>
            <person name="Kai W."/>
            <person name="Kikuchi K."/>
            <person name="Tohari S."/>
            <person name="Chew A.K."/>
            <person name="Tay A."/>
            <person name="Fujiwara A."/>
            <person name="Hosoya S."/>
            <person name="Suetake H."/>
            <person name="Naruse K."/>
            <person name="Brenner S."/>
            <person name="Suzuki Y."/>
            <person name="Venkatesh B."/>
        </authorList>
    </citation>
    <scope>NUCLEOTIDE SEQUENCE [LARGE SCALE GENOMIC DNA]</scope>
</reference>
<evidence type="ECO:0000313" key="4">
    <source>
        <dbReference type="Proteomes" id="UP000005226"/>
    </source>
</evidence>
<name>A0A3B5KG06_TAKRU</name>
<dbReference type="Gene3D" id="3.90.175.10">
    <property type="entry name" value="Diphtheria Toxin, domain 1"/>
    <property type="match status" value="2"/>
</dbReference>
<dbReference type="SUPFAM" id="SSF56399">
    <property type="entry name" value="ADP-ribosylation"/>
    <property type="match status" value="2"/>
</dbReference>
<evidence type="ECO:0000256" key="1">
    <source>
        <dbReference type="ARBA" id="ARBA00024347"/>
    </source>
</evidence>
<dbReference type="GeneTree" id="ENSGT00940000163496"/>
<dbReference type="AlphaFoldDB" id="A0A3B5KG06"/>
<sequence length="288" mass="32501">TWLEYSVHHGELKMNKKPRRRGIYTMYHGTTVANARLIIPNGFQRSKVGLLGEGVYVTRDVLKACNYPRNSALSDRVVLKLRVRLGKCKEIRDDKDPLLTTWSKNGFDSAWVPPDAKMASVPSGLQENCVFDPRRVEVVGIPSGQLGATQKPRNCGIYTMYHGTSVASARLIIANGFMQSQGGMLGKGVYVSRDQTKAERYPLNNPASDRVVLELLVRVGRVKRINKDNHPLQYTWNEEGYDTAWVPPNCGMKAVPSGLEEDCVFDPKNIKVVAIRNRGCLRRRRFRR</sequence>
<feature type="domain" description="PARP catalytic" evidence="2">
    <location>
        <begin position="160"/>
        <end position="232"/>
    </location>
</feature>
<dbReference type="PANTHER" id="PTHR36542:SF6">
    <property type="entry name" value="GIG2-LIKE PROTEIN DREP"/>
    <property type="match status" value="1"/>
</dbReference>